<comment type="caution">
    <text evidence="1">The sequence shown here is derived from an EMBL/GenBank/DDBJ whole genome shotgun (WGS) entry which is preliminary data.</text>
</comment>
<accession>A0ABQ2HIZ1</accession>
<gene>
    <name evidence="1" type="ORF">GCM10009721_00410</name>
</gene>
<evidence type="ECO:0000313" key="2">
    <source>
        <dbReference type="Proteomes" id="UP000623461"/>
    </source>
</evidence>
<name>A0ABQ2HIZ1_9MICO</name>
<dbReference type="Proteomes" id="UP000623461">
    <property type="component" value="Unassembled WGS sequence"/>
</dbReference>
<organism evidence="1 2">
    <name type="scientific">Terrabacter tumescens</name>
    <dbReference type="NCBI Taxonomy" id="60443"/>
    <lineage>
        <taxon>Bacteria</taxon>
        <taxon>Bacillati</taxon>
        <taxon>Actinomycetota</taxon>
        <taxon>Actinomycetes</taxon>
        <taxon>Micrococcales</taxon>
        <taxon>Intrasporangiaceae</taxon>
        <taxon>Terrabacter</taxon>
    </lineage>
</organism>
<dbReference type="EMBL" id="BMNZ01000001">
    <property type="protein sequence ID" value="GGM79875.1"/>
    <property type="molecule type" value="Genomic_DNA"/>
</dbReference>
<dbReference type="RefSeq" id="WP_030146681.1">
    <property type="nucleotide sequence ID" value="NZ_BMNZ01000001.1"/>
</dbReference>
<evidence type="ECO:0000313" key="1">
    <source>
        <dbReference type="EMBL" id="GGM79875.1"/>
    </source>
</evidence>
<proteinExistence type="predicted"/>
<keyword evidence="2" id="KW-1185">Reference proteome</keyword>
<reference evidence="2" key="1">
    <citation type="journal article" date="2019" name="Int. J. Syst. Evol. Microbiol.">
        <title>The Global Catalogue of Microorganisms (GCM) 10K type strain sequencing project: providing services to taxonomists for standard genome sequencing and annotation.</title>
        <authorList>
            <consortium name="The Broad Institute Genomics Platform"/>
            <consortium name="The Broad Institute Genome Sequencing Center for Infectious Disease"/>
            <person name="Wu L."/>
            <person name="Ma J."/>
        </authorList>
    </citation>
    <scope>NUCLEOTIDE SEQUENCE [LARGE SCALE GENOMIC DNA]</scope>
    <source>
        <strain evidence="2">JCM 1365</strain>
    </source>
</reference>
<sequence length="155" mass="15994">MRTKRVLGGAVALIVVLATFSAVIASRRDASVLDPTGPVAAVRSFVSAVVDGRTDEAARWLDPKGECGPEDLVHGLIVPGEAPPVRVELVGSSTEGTTGASTATVEVVIRLGGGEMGPFGTSEYSERATYSLRSVEGAWRLTGTPWPIESCSPGG</sequence>
<protein>
    <submittedName>
        <fullName evidence="1">Uncharacterized protein</fullName>
    </submittedName>
</protein>